<dbReference type="GO" id="GO:0030058">
    <property type="term" value="F:aliphatic amine dehydrogenase activity"/>
    <property type="evidence" value="ECO:0007669"/>
    <property type="project" value="InterPro"/>
</dbReference>
<dbReference type="GO" id="GO:0042597">
    <property type="term" value="C:periplasmic space"/>
    <property type="evidence" value="ECO:0007669"/>
    <property type="project" value="UniProtKB-SubCell"/>
</dbReference>
<evidence type="ECO:0000256" key="4">
    <source>
        <dbReference type="ARBA" id="ARBA00022729"/>
    </source>
</evidence>
<name>A0A936Z330_9BURK</name>
<dbReference type="EMBL" id="JAEQNE010000006">
    <property type="protein sequence ID" value="MBL0393883.1"/>
    <property type="molecule type" value="Genomic_DNA"/>
</dbReference>
<sequence length="383" mass="41563">MPLHPARGALPLGLSLLIAAGAAQAQLAVETLAMEPLAPADAHRIYLSDPTMPHLVDGRIHVIDGAAMKYLGMVGSGFAGSSVVSPDRKTLYVATTYLSRLQRGTRTDVIEAYDTGDLTLRYEIEIPAKHAQSLPIKALTAATGDGRFLLVQNATPATSITVVDLAQKRVASEIANPGCWGVIPWPSAPAKFTTVCGDGTLATFELNSEGKAQEPLVTKSFFDPDRDPVFMHYEMLGDELLMVSYYGALYSVQLAGAAPTVREPWNFIDAAARKQRWAPGGYALFALDPDTRRLYVGMHDQQAEGSHKNPAKELWVLDLAARKRIARLPGDLALSMAMTRSAPRRLYLLSAADNKLVSFDPANPRARKRSAPFGETPIYLELH</sequence>
<feature type="disulfide bond" evidence="8">
    <location>
        <begin position="179"/>
        <end position="196"/>
    </location>
</feature>
<evidence type="ECO:0000313" key="10">
    <source>
        <dbReference type="EMBL" id="MBL0393883.1"/>
    </source>
</evidence>
<dbReference type="Proteomes" id="UP000599109">
    <property type="component" value="Unassembled WGS sequence"/>
</dbReference>
<evidence type="ECO:0000256" key="5">
    <source>
        <dbReference type="ARBA" id="ARBA00022764"/>
    </source>
</evidence>
<evidence type="ECO:0000256" key="9">
    <source>
        <dbReference type="SAM" id="SignalP"/>
    </source>
</evidence>
<gene>
    <name evidence="10" type="ORF">JJ685_22285</name>
</gene>
<keyword evidence="8" id="KW-1015">Disulfide bond</keyword>
<keyword evidence="11" id="KW-1185">Reference proteome</keyword>
<comment type="caution">
    <text evidence="10">The sequence shown here is derived from an EMBL/GenBank/DDBJ whole genome shotgun (WGS) entry which is preliminary data.</text>
</comment>
<feature type="signal peptide" evidence="9">
    <location>
        <begin position="1"/>
        <end position="25"/>
    </location>
</feature>
<dbReference type="InterPro" id="IPR015943">
    <property type="entry name" value="WD40/YVTN_repeat-like_dom_sf"/>
</dbReference>
<protein>
    <submittedName>
        <fullName evidence="10">Amine dehydrogenase</fullName>
    </submittedName>
</protein>
<accession>A0A936Z330</accession>
<evidence type="ECO:0000256" key="8">
    <source>
        <dbReference type="PIRSR" id="PIRSR609451-50"/>
    </source>
</evidence>
<dbReference type="AlphaFoldDB" id="A0A936Z330"/>
<dbReference type="Gene3D" id="2.130.10.10">
    <property type="entry name" value="YVTN repeat-like/Quinoprotein amine dehydrogenase"/>
    <property type="match status" value="1"/>
</dbReference>
<keyword evidence="3" id="KW-0813">Transport</keyword>
<dbReference type="Pfam" id="PF06433">
    <property type="entry name" value="Me-amine-dh_H"/>
    <property type="match status" value="1"/>
</dbReference>
<proteinExistence type="inferred from homology"/>
<feature type="chain" id="PRO_5037531045" evidence="9">
    <location>
        <begin position="26"/>
        <end position="383"/>
    </location>
</feature>
<dbReference type="InterPro" id="IPR011044">
    <property type="entry name" value="Quino_amine_DH_bsu"/>
</dbReference>
<evidence type="ECO:0000256" key="2">
    <source>
        <dbReference type="ARBA" id="ARBA00010548"/>
    </source>
</evidence>
<evidence type="ECO:0000256" key="1">
    <source>
        <dbReference type="ARBA" id="ARBA00004418"/>
    </source>
</evidence>
<keyword evidence="4 9" id="KW-0732">Signal</keyword>
<evidence type="ECO:0000256" key="3">
    <source>
        <dbReference type="ARBA" id="ARBA00022448"/>
    </source>
</evidence>
<evidence type="ECO:0000256" key="6">
    <source>
        <dbReference type="ARBA" id="ARBA00022982"/>
    </source>
</evidence>
<reference evidence="10 11" key="1">
    <citation type="journal article" date="2017" name="Int. J. Syst. Evol. Microbiol.">
        <title>Ramlibacter monticola sp. nov., isolated from forest soil.</title>
        <authorList>
            <person name="Chaudhary D.K."/>
            <person name="Kim J."/>
        </authorList>
    </citation>
    <scope>NUCLEOTIDE SEQUENCE [LARGE SCALE GENOMIC DNA]</scope>
    <source>
        <strain evidence="10 11">KACC 19175</strain>
    </source>
</reference>
<keyword evidence="5" id="KW-0574">Periplasm</keyword>
<evidence type="ECO:0000256" key="7">
    <source>
        <dbReference type="ARBA" id="ARBA00023002"/>
    </source>
</evidence>
<keyword evidence="6" id="KW-0249">Electron transport</keyword>
<dbReference type="InterPro" id="IPR009451">
    <property type="entry name" value="Metamine_DH_Hvc"/>
</dbReference>
<keyword evidence="7" id="KW-0560">Oxidoreductase</keyword>
<evidence type="ECO:0000313" key="11">
    <source>
        <dbReference type="Proteomes" id="UP000599109"/>
    </source>
</evidence>
<dbReference type="RefSeq" id="WP_201676532.1">
    <property type="nucleotide sequence ID" value="NZ_JAEQNE010000006.1"/>
</dbReference>
<dbReference type="SUPFAM" id="SSF50969">
    <property type="entry name" value="YVTN repeat-like/Quinoprotein amine dehydrogenase"/>
    <property type="match status" value="1"/>
</dbReference>
<comment type="similarity">
    <text evidence="2">Belongs to the aromatic amine dehydrogenase heavy chain family.</text>
</comment>
<organism evidence="10 11">
    <name type="scientific">Ramlibacter monticola</name>
    <dbReference type="NCBI Taxonomy" id="1926872"/>
    <lineage>
        <taxon>Bacteria</taxon>
        <taxon>Pseudomonadati</taxon>
        <taxon>Pseudomonadota</taxon>
        <taxon>Betaproteobacteria</taxon>
        <taxon>Burkholderiales</taxon>
        <taxon>Comamonadaceae</taxon>
        <taxon>Ramlibacter</taxon>
    </lineage>
</organism>
<comment type="subcellular location">
    <subcellularLocation>
        <location evidence="1">Periplasm</location>
    </subcellularLocation>
</comment>